<gene>
    <name evidence="14" type="ORF">K2173_012389</name>
</gene>
<feature type="transmembrane region" description="Helical" evidence="10">
    <location>
        <begin position="342"/>
        <end position="364"/>
    </location>
</feature>
<dbReference type="PANTHER" id="PTHR32468:SF145">
    <property type="entry name" value="CATION_H(+) ANTIPORTER 28"/>
    <property type="match status" value="1"/>
</dbReference>
<dbReference type="InterPro" id="IPR006153">
    <property type="entry name" value="Cation/H_exchanger_TM"/>
</dbReference>
<dbReference type="GO" id="GO:0006813">
    <property type="term" value="P:potassium ion transport"/>
    <property type="evidence" value="ECO:0007669"/>
    <property type="project" value="UniProtKB-KW"/>
</dbReference>
<feature type="domain" description="Cation/H+ exchanger transmembrane" evidence="11">
    <location>
        <begin position="38"/>
        <end position="416"/>
    </location>
</feature>
<feature type="transmembrane region" description="Helical" evidence="10">
    <location>
        <begin position="179"/>
        <end position="201"/>
    </location>
</feature>
<evidence type="ECO:0008006" key="16">
    <source>
        <dbReference type="Google" id="ProtNLM"/>
    </source>
</evidence>
<dbReference type="PANTHER" id="PTHR32468">
    <property type="entry name" value="CATION/H + ANTIPORTER"/>
    <property type="match status" value="1"/>
</dbReference>
<keyword evidence="4 10" id="KW-0812">Transmembrane</keyword>
<dbReference type="InterPro" id="IPR057291">
    <property type="entry name" value="CHX17_2nd"/>
</dbReference>
<comment type="caution">
    <text evidence="14">The sequence shown here is derived from an EMBL/GenBank/DDBJ whole genome shotgun (WGS) entry which is preliminary data.</text>
</comment>
<dbReference type="Gene3D" id="1.20.1530.20">
    <property type="match status" value="1"/>
</dbReference>
<dbReference type="Pfam" id="PF00999">
    <property type="entry name" value="Na_H_Exchanger"/>
    <property type="match status" value="1"/>
</dbReference>
<reference evidence="14 15" key="1">
    <citation type="submission" date="2021-09" db="EMBL/GenBank/DDBJ databases">
        <title>Genomic insights and catalytic innovation underlie evolution of tropane alkaloids biosynthesis.</title>
        <authorList>
            <person name="Wang Y.-J."/>
            <person name="Tian T."/>
            <person name="Huang J.-P."/>
            <person name="Huang S.-X."/>
        </authorList>
    </citation>
    <scope>NUCLEOTIDE SEQUENCE [LARGE SCALE GENOMIC DNA]</scope>
    <source>
        <strain evidence="14">KIB-2018</strain>
        <tissue evidence="14">Leaf</tissue>
    </source>
</reference>
<evidence type="ECO:0000256" key="2">
    <source>
        <dbReference type="ARBA" id="ARBA00022448"/>
    </source>
</evidence>
<keyword evidence="2" id="KW-0813">Transport</keyword>
<feature type="domain" description="Cation/H(+) antiporter central" evidence="12">
    <location>
        <begin position="477"/>
        <end position="615"/>
    </location>
</feature>
<evidence type="ECO:0000256" key="9">
    <source>
        <dbReference type="ARBA" id="ARBA00038341"/>
    </source>
</evidence>
<dbReference type="Pfam" id="PF23256">
    <property type="entry name" value="CHX17_2nd"/>
    <property type="match status" value="1"/>
</dbReference>
<feature type="transmembrane region" description="Helical" evidence="10">
    <location>
        <begin position="376"/>
        <end position="396"/>
    </location>
</feature>
<dbReference type="Pfam" id="PF23259">
    <property type="entry name" value="CHX17_C"/>
    <property type="match status" value="1"/>
</dbReference>
<evidence type="ECO:0000256" key="3">
    <source>
        <dbReference type="ARBA" id="ARBA00022538"/>
    </source>
</evidence>
<feature type="domain" description="Cation/H(+) antiporter C-terminal" evidence="13">
    <location>
        <begin position="620"/>
        <end position="777"/>
    </location>
</feature>
<evidence type="ECO:0000259" key="11">
    <source>
        <dbReference type="Pfam" id="PF00999"/>
    </source>
</evidence>
<evidence type="ECO:0000256" key="4">
    <source>
        <dbReference type="ARBA" id="ARBA00022692"/>
    </source>
</evidence>
<evidence type="ECO:0000313" key="15">
    <source>
        <dbReference type="Proteomes" id="UP001159364"/>
    </source>
</evidence>
<evidence type="ECO:0000256" key="7">
    <source>
        <dbReference type="ARBA" id="ARBA00023065"/>
    </source>
</evidence>
<keyword evidence="6 10" id="KW-1133">Transmembrane helix</keyword>
<protein>
    <recommendedName>
        <fullName evidence="16">Cation/H+ exchanger domain-containing protein</fullName>
    </recommendedName>
</protein>
<keyword evidence="3" id="KW-0633">Potassium transport</keyword>
<dbReference type="InterPro" id="IPR057290">
    <property type="entry name" value="CHX17_C"/>
</dbReference>
<dbReference type="GO" id="GO:0006885">
    <property type="term" value="P:regulation of pH"/>
    <property type="evidence" value="ECO:0007669"/>
    <property type="project" value="TreeGrafter"/>
</dbReference>
<evidence type="ECO:0000256" key="8">
    <source>
        <dbReference type="ARBA" id="ARBA00023136"/>
    </source>
</evidence>
<evidence type="ECO:0000313" key="14">
    <source>
        <dbReference type="EMBL" id="KAJ8899213.1"/>
    </source>
</evidence>
<dbReference type="Proteomes" id="UP001159364">
    <property type="component" value="Linkage Group LG08"/>
</dbReference>
<evidence type="ECO:0000259" key="13">
    <source>
        <dbReference type="Pfam" id="PF23259"/>
    </source>
</evidence>
<dbReference type="GO" id="GO:0015297">
    <property type="term" value="F:antiporter activity"/>
    <property type="evidence" value="ECO:0007669"/>
    <property type="project" value="InterPro"/>
</dbReference>
<accession>A0AAV8UDM4</accession>
<feature type="transmembrane region" description="Helical" evidence="10">
    <location>
        <begin position="78"/>
        <end position="97"/>
    </location>
</feature>
<dbReference type="InterPro" id="IPR038770">
    <property type="entry name" value="Na+/solute_symporter_sf"/>
</dbReference>
<evidence type="ECO:0000256" key="10">
    <source>
        <dbReference type="SAM" id="Phobius"/>
    </source>
</evidence>
<keyword evidence="15" id="KW-1185">Reference proteome</keyword>
<feature type="transmembrane region" description="Helical" evidence="10">
    <location>
        <begin position="221"/>
        <end position="240"/>
    </location>
</feature>
<keyword evidence="8 10" id="KW-0472">Membrane</keyword>
<name>A0AAV8UDM4_9ROSI</name>
<dbReference type="InterPro" id="IPR050794">
    <property type="entry name" value="CPA2_transporter"/>
</dbReference>
<sequence>MSDQKVVNTNKVGDCQNFLKYTVQNGPGKIVGLVSAYVLSYLLNLLLKPLSQPRIVSDIIVGIFIGNIPWIYDSFDEKFITTLNFVAEFGIICYMFVLGMEMDPYTIFKPPTQDAMIAYAGMVSTFILACGITSFLAYSNRPDIGFTLSLSLTLSGSSSHILTRIITNLKVGKSDIGKLVIAAGVHADMISMLLLSIGFIIVPPGLTVSDLSVRITKSLTMGAALLFQTVFAASVSPIFMNWVNNENPEGKPMKGSHLVLTIAFMVMICSSSPIYGYSPILSAFMAGAFLPSEGRVSKWAVGKINYLLTVVFYPIFFFWMGYHSSFSKFRAGSLGTWGRLIVLILITLVGKVIGTVISGVMLGFHWRESAELGCLLTAKGHFHVFLAVVASIYDIISTSTCISIILTILLTVVHTPSVVLQIIKRARKRAPTHRRALQLLDASNELRIQLCVHGQHNVPSTINLVEISRGTPDPGILVYVTDMIELTDEIAATLVQSSEGMNTVTVTDKEVTKMRDQITKRFQNYVDENSEGITLRRMLALSTFNNMAQDVCVLAEDLMVSLLILPFHKKQLPDGTLDGGHPGFRYVNRKVLRSAPCSVGILVDRGFGSTENISTMKRSFMIAVIFIGGKDDREALAYAGQVARHPGVKLTVIRFLVEENSEAASRRGPLRANIAEREQEMKLDDECFAHFYGRYVAAGYVSYMEKHLVNSAETYSTLKSLEGQYKLIIVGRGGRVNSILTVGMNDWQQCPELGPVGDVLSGSNFSLTTSVLIIQQHSLRGELDGVDDEFSIM</sequence>
<feature type="transmembrane region" description="Helical" evidence="10">
    <location>
        <begin position="144"/>
        <end position="167"/>
    </location>
</feature>
<evidence type="ECO:0000256" key="6">
    <source>
        <dbReference type="ARBA" id="ARBA00022989"/>
    </source>
</evidence>
<comment type="subcellular location">
    <subcellularLocation>
        <location evidence="1">Membrane</location>
        <topology evidence="1">Multi-pass membrane protein</topology>
    </subcellularLocation>
</comment>
<organism evidence="14 15">
    <name type="scientific">Erythroxylum novogranatense</name>
    <dbReference type="NCBI Taxonomy" id="1862640"/>
    <lineage>
        <taxon>Eukaryota</taxon>
        <taxon>Viridiplantae</taxon>
        <taxon>Streptophyta</taxon>
        <taxon>Embryophyta</taxon>
        <taxon>Tracheophyta</taxon>
        <taxon>Spermatophyta</taxon>
        <taxon>Magnoliopsida</taxon>
        <taxon>eudicotyledons</taxon>
        <taxon>Gunneridae</taxon>
        <taxon>Pentapetalae</taxon>
        <taxon>rosids</taxon>
        <taxon>fabids</taxon>
        <taxon>Malpighiales</taxon>
        <taxon>Erythroxylaceae</taxon>
        <taxon>Erythroxylum</taxon>
    </lineage>
</organism>
<comment type="similarity">
    <text evidence="9">Belongs to the monovalent cation:proton antiporter 2 (CPA2) transporter (TC 2.A.37) family. CHX (TC 2.A.37.4) subfamily.</text>
</comment>
<feature type="transmembrane region" description="Helical" evidence="10">
    <location>
        <begin position="117"/>
        <end position="138"/>
    </location>
</feature>
<dbReference type="EMBL" id="JAIWQS010000008">
    <property type="protein sequence ID" value="KAJ8899213.1"/>
    <property type="molecule type" value="Genomic_DNA"/>
</dbReference>
<dbReference type="GO" id="GO:0012505">
    <property type="term" value="C:endomembrane system"/>
    <property type="evidence" value="ECO:0007669"/>
    <property type="project" value="TreeGrafter"/>
</dbReference>
<feature type="transmembrane region" description="Helical" evidence="10">
    <location>
        <begin position="30"/>
        <end position="47"/>
    </location>
</feature>
<feature type="transmembrane region" description="Helical" evidence="10">
    <location>
        <begin position="304"/>
        <end position="322"/>
    </location>
</feature>
<keyword evidence="5" id="KW-0630">Potassium</keyword>
<evidence type="ECO:0000256" key="1">
    <source>
        <dbReference type="ARBA" id="ARBA00004141"/>
    </source>
</evidence>
<dbReference type="FunFam" id="1.20.1530.20:FF:000025">
    <property type="entry name" value="Cation/H(+) antiporter 28"/>
    <property type="match status" value="1"/>
</dbReference>
<dbReference type="GO" id="GO:0016020">
    <property type="term" value="C:membrane"/>
    <property type="evidence" value="ECO:0007669"/>
    <property type="project" value="UniProtKB-SubCell"/>
</dbReference>
<proteinExistence type="inferred from homology"/>
<evidence type="ECO:0000256" key="5">
    <source>
        <dbReference type="ARBA" id="ARBA00022958"/>
    </source>
</evidence>
<dbReference type="Gene3D" id="3.40.50.12370">
    <property type="match status" value="1"/>
</dbReference>
<keyword evidence="7" id="KW-0406">Ion transport</keyword>
<evidence type="ECO:0000259" key="12">
    <source>
        <dbReference type="Pfam" id="PF23256"/>
    </source>
</evidence>
<dbReference type="GO" id="GO:1902600">
    <property type="term" value="P:proton transmembrane transport"/>
    <property type="evidence" value="ECO:0007669"/>
    <property type="project" value="InterPro"/>
</dbReference>
<feature type="transmembrane region" description="Helical" evidence="10">
    <location>
        <begin position="54"/>
        <end position="72"/>
    </location>
</feature>
<dbReference type="AlphaFoldDB" id="A0AAV8UDM4"/>